<feature type="compositionally biased region" description="Basic and acidic residues" evidence="1">
    <location>
        <begin position="52"/>
        <end position="67"/>
    </location>
</feature>
<protein>
    <submittedName>
        <fullName evidence="2">Uncharacterized protein</fullName>
    </submittedName>
</protein>
<proteinExistence type="predicted"/>
<organism evidence="2 3">
    <name type="scientific">Magnetofaba australis IT-1</name>
    <dbReference type="NCBI Taxonomy" id="1434232"/>
    <lineage>
        <taxon>Bacteria</taxon>
        <taxon>Pseudomonadati</taxon>
        <taxon>Pseudomonadota</taxon>
        <taxon>Magnetococcia</taxon>
        <taxon>Magnetococcales</taxon>
        <taxon>Magnetococcaceae</taxon>
        <taxon>Magnetofaba</taxon>
    </lineage>
</organism>
<dbReference type="Proteomes" id="UP000194003">
    <property type="component" value="Unassembled WGS sequence"/>
</dbReference>
<gene>
    <name evidence="2" type="ORF">MAIT1_05040</name>
</gene>
<evidence type="ECO:0000313" key="3">
    <source>
        <dbReference type="Proteomes" id="UP000194003"/>
    </source>
</evidence>
<keyword evidence="3" id="KW-1185">Reference proteome</keyword>
<evidence type="ECO:0000313" key="2">
    <source>
        <dbReference type="EMBL" id="OSM06799.1"/>
    </source>
</evidence>
<dbReference type="EMBL" id="LVJN01000015">
    <property type="protein sequence ID" value="OSM06799.1"/>
    <property type="molecule type" value="Genomic_DNA"/>
</dbReference>
<comment type="caution">
    <text evidence="2">The sequence shown here is derived from an EMBL/GenBank/DDBJ whole genome shotgun (WGS) entry which is preliminary data.</text>
</comment>
<name>A0A1Y2K839_9PROT</name>
<feature type="region of interest" description="Disordered" evidence="1">
    <location>
        <begin position="21"/>
        <end position="67"/>
    </location>
</feature>
<sequence>MTRIMTPGHHNAGIALQMRHGKIERRRGDQPHVQHFGAGLLDSPTQRRRQTGRREAPIPPHGDDGRLARFVAQSPGLGGERQPQLLGQRLGEFRLIRHAADVIGAEDVIRRVHQRPTPT</sequence>
<accession>A0A1Y2K839</accession>
<dbReference type="AlphaFoldDB" id="A0A1Y2K839"/>
<evidence type="ECO:0000256" key="1">
    <source>
        <dbReference type="SAM" id="MobiDB-lite"/>
    </source>
</evidence>
<reference evidence="2 3" key="1">
    <citation type="journal article" date="2016" name="BMC Genomics">
        <title>Combined genomic and structural analyses of a cultured magnetotactic bacterium reveals its niche adaptation to a dynamic environment.</title>
        <authorList>
            <person name="Araujo A.C."/>
            <person name="Morillo V."/>
            <person name="Cypriano J."/>
            <person name="Teixeira L.C."/>
            <person name="Leao P."/>
            <person name="Lyra S."/>
            <person name="Almeida L.G."/>
            <person name="Bazylinski D.A."/>
            <person name="Vasconcellos A.T."/>
            <person name="Abreu F."/>
            <person name="Lins U."/>
        </authorList>
    </citation>
    <scope>NUCLEOTIDE SEQUENCE [LARGE SCALE GENOMIC DNA]</scope>
    <source>
        <strain evidence="2 3">IT-1</strain>
    </source>
</reference>